<reference evidence="1" key="1">
    <citation type="submission" date="2022-07" db="EMBL/GenBank/DDBJ databases">
        <title>Phylogenomic reconstructions and comparative analyses of Kickxellomycotina fungi.</title>
        <authorList>
            <person name="Reynolds N.K."/>
            <person name="Stajich J.E."/>
            <person name="Barry K."/>
            <person name="Grigoriev I.V."/>
            <person name="Crous P."/>
            <person name="Smith M.E."/>
        </authorList>
    </citation>
    <scope>NUCLEOTIDE SEQUENCE</scope>
    <source>
        <strain evidence="1">NRRL 5244</strain>
    </source>
</reference>
<name>A0ACC1J1N0_9FUNG</name>
<keyword evidence="2" id="KW-1185">Reference proteome</keyword>
<dbReference type="Proteomes" id="UP001150603">
    <property type="component" value="Unassembled WGS sequence"/>
</dbReference>
<organism evidence="1 2">
    <name type="scientific">Linderina macrospora</name>
    <dbReference type="NCBI Taxonomy" id="4868"/>
    <lineage>
        <taxon>Eukaryota</taxon>
        <taxon>Fungi</taxon>
        <taxon>Fungi incertae sedis</taxon>
        <taxon>Zoopagomycota</taxon>
        <taxon>Kickxellomycotina</taxon>
        <taxon>Kickxellomycetes</taxon>
        <taxon>Kickxellales</taxon>
        <taxon>Kickxellaceae</taxon>
        <taxon>Linderina</taxon>
    </lineage>
</organism>
<accession>A0ACC1J1N0</accession>
<proteinExistence type="predicted"/>
<protein>
    <submittedName>
        <fullName evidence="1">Uncharacterized protein</fullName>
    </submittedName>
</protein>
<dbReference type="EMBL" id="JANBPW010004779">
    <property type="protein sequence ID" value="KAJ1934122.1"/>
    <property type="molecule type" value="Genomic_DNA"/>
</dbReference>
<evidence type="ECO:0000313" key="2">
    <source>
        <dbReference type="Proteomes" id="UP001150603"/>
    </source>
</evidence>
<evidence type="ECO:0000313" key="1">
    <source>
        <dbReference type="EMBL" id="KAJ1934122.1"/>
    </source>
</evidence>
<feature type="non-terminal residue" evidence="1">
    <location>
        <position position="341"/>
    </location>
</feature>
<sequence length="341" mass="38134">MALLDLIQSVGIDSLLAQLSELGYTKLTLCALGTLASYKLVYALYLSPLRTIPGPLLARLTSKRNQVLNTIGTINHYALSEYEQYGDIFILEPNAVAICNPVDVRTVLGSHAFLKFHDFYHTVDLLGAPNTFSATDPAFVNMRKRQLGPFFTQSFLNQMEPKILDSGIRSLQSKWDEMLDKSETGSVEIAYSNDFMLATFDIIGALAFGHDFSCLRDNDKEIIDWINAAVMYNGTMATVPMVNYFPFSLLLNPWKQKFAKLAAFCRKAADRRRDLLKRQGGDDKKPVDLLQAYIDAEDPESKVRMNETQITAETIIATVAGTDTSATTLTWTVHLLMNHPE</sequence>
<gene>
    <name evidence="1" type="ORF">FBU59_005800</name>
</gene>
<comment type="caution">
    <text evidence="1">The sequence shown here is derived from an EMBL/GenBank/DDBJ whole genome shotgun (WGS) entry which is preliminary data.</text>
</comment>